<name>A0A4Q9PXY2_9APHY</name>
<organism evidence="1 2">
    <name type="scientific">Dichomitus squalens</name>
    <dbReference type="NCBI Taxonomy" id="114155"/>
    <lineage>
        <taxon>Eukaryota</taxon>
        <taxon>Fungi</taxon>
        <taxon>Dikarya</taxon>
        <taxon>Basidiomycota</taxon>
        <taxon>Agaricomycotina</taxon>
        <taxon>Agaricomycetes</taxon>
        <taxon>Polyporales</taxon>
        <taxon>Polyporaceae</taxon>
        <taxon>Dichomitus</taxon>
    </lineage>
</organism>
<protein>
    <submittedName>
        <fullName evidence="1">Uncharacterized protein</fullName>
    </submittedName>
</protein>
<gene>
    <name evidence="1" type="ORF">BD310DRAFT_406738</name>
</gene>
<accession>A0A4Q9PXY2</accession>
<reference evidence="1 2" key="1">
    <citation type="submission" date="2019-01" db="EMBL/GenBank/DDBJ databases">
        <title>Draft genome sequences of three monokaryotic isolates of the white-rot basidiomycete fungus Dichomitus squalens.</title>
        <authorList>
            <consortium name="DOE Joint Genome Institute"/>
            <person name="Lopez S.C."/>
            <person name="Andreopoulos B."/>
            <person name="Pangilinan J."/>
            <person name="Lipzen A."/>
            <person name="Riley R."/>
            <person name="Ahrendt S."/>
            <person name="Ng V."/>
            <person name="Barry K."/>
            <person name="Daum C."/>
            <person name="Grigoriev I.V."/>
            <person name="Hilden K.S."/>
            <person name="Makela M.R."/>
            <person name="de Vries R.P."/>
        </authorList>
    </citation>
    <scope>NUCLEOTIDE SEQUENCE [LARGE SCALE GENOMIC DNA]</scope>
    <source>
        <strain evidence="1 2">CBS 464.89</strain>
    </source>
</reference>
<proteinExistence type="predicted"/>
<evidence type="ECO:0000313" key="1">
    <source>
        <dbReference type="EMBL" id="TBU59475.1"/>
    </source>
</evidence>
<dbReference type="Proteomes" id="UP000292082">
    <property type="component" value="Unassembled WGS sequence"/>
</dbReference>
<evidence type="ECO:0000313" key="2">
    <source>
        <dbReference type="Proteomes" id="UP000292082"/>
    </source>
</evidence>
<dbReference type="EMBL" id="ML145113">
    <property type="protein sequence ID" value="TBU59475.1"/>
    <property type="molecule type" value="Genomic_DNA"/>
</dbReference>
<dbReference type="AlphaFoldDB" id="A0A4Q9PXY2"/>
<keyword evidence="2" id="KW-1185">Reference proteome</keyword>
<sequence>MHPLAITPFSTKSKDDIQGSSMLTVALSTVTFDHRPMAGPEASQANIRSASQFGREVVGSRCSRWSCARTRLAVCELSFYRYCSNTAHNCATTRTAIYGSKTSAVV</sequence>